<reference evidence="1 2" key="1">
    <citation type="submission" date="2021-04" db="EMBL/GenBank/DDBJ databases">
        <authorList>
            <person name="De Guttry C."/>
            <person name="Zahm M."/>
            <person name="Klopp C."/>
            <person name="Cabau C."/>
            <person name="Louis A."/>
            <person name="Berthelot C."/>
            <person name="Parey E."/>
            <person name="Roest Crollius H."/>
            <person name="Montfort J."/>
            <person name="Robinson-Rechavi M."/>
            <person name="Bucao C."/>
            <person name="Bouchez O."/>
            <person name="Gislard M."/>
            <person name="Lluch J."/>
            <person name="Milhes M."/>
            <person name="Lampietro C."/>
            <person name="Lopez Roques C."/>
            <person name="Donnadieu C."/>
            <person name="Braasch I."/>
            <person name="Desvignes T."/>
            <person name="Postlethwait J."/>
            <person name="Bobe J."/>
            <person name="Wedekind C."/>
            <person name="Guiguen Y."/>
        </authorList>
    </citation>
    <scope>NUCLEOTIDE SEQUENCE [LARGE SCALE GENOMIC DNA]</scope>
    <source>
        <strain evidence="1">Cs_M1</strain>
        <tissue evidence="1">Blood</tissue>
    </source>
</reference>
<protein>
    <submittedName>
        <fullName evidence="1">Uncharacterized protein</fullName>
    </submittedName>
</protein>
<proteinExistence type="predicted"/>
<dbReference type="Proteomes" id="UP001356427">
    <property type="component" value="Unassembled WGS sequence"/>
</dbReference>
<accession>A0AAN8R439</accession>
<comment type="caution">
    <text evidence="1">The sequence shown here is derived from an EMBL/GenBank/DDBJ whole genome shotgun (WGS) entry which is preliminary data.</text>
</comment>
<organism evidence="1 2">
    <name type="scientific">Coregonus suidteri</name>
    <dbReference type="NCBI Taxonomy" id="861788"/>
    <lineage>
        <taxon>Eukaryota</taxon>
        <taxon>Metazoa</taxon>
        <taxon>Chordata</taxon>
        <taxon>Craniata</taxon>
        <taxon>Vertebrata</taxon>
        <taxon>Euteleostomi</taxon>
        <taxon>Actinopterygii</taxon>
        <taxon>Neopterygii</taxon>
        <taxon>Teleostei</taxon>
        <taxon>Protacanthopterygii</taxon>
        <taxon>Salmoniformes</taxon>
        <taxon>Salmonidae</taxon>
        <taxon>Coregoninae</taxon>
        <taxon>Coregonus</taxon>
    </lineage>
</organism>
<gene>
    <name evidence="1" type="ORF">J4Q44_G00179560</name>
</gene>
<sequence length="163" mass="18303">MSKGNYKNGVLSEYINNFKAKRKADEANPLITNTPKQLCGTLLGRADGMTKGKEIMKRVKGKLQSKPADQQSSLKFKEFLSHKIKVLETDKKELLPFGSSLGVGFPPGFWERPKDPGLWLHPKGVPGEMKKSKFGPIPPEVWKAARRRVFRFPKEPRTLPGTS</sequence>
<evidence type="ECO:0000313" key="2">
    <source>
        <dbReference type="Proteomes" id="UP001356427"/>
    </source>
</evidence>
<keyword evidence="2" id="KW-1185">Reference proteome</keyword>
<dbReference type="EMBL" id="JAGTTL010000015">
    <property type="protein sequence ID" value="KAK6312292.1"/>
    <property type="molecule type" value="Genomic_DNA"/>
</dbReference>
<name>A0AAN8R439_9TELE</name>
<evidence type="ECO:0000313" key="1">
    <source>
        <dbReference type="EMBL" id="KAK6312292.1"/>
    </source>
</evidence>
<dbReference type="AlphaFoldDB" id="A0AAN8R439"/>